<sequence>MRLRYPRVIHISATSGEMAICKANSLILRKVDDPVLPVFNGHEVEVWSRIVRKPKWGLSFSDVKSKVHGNCSVTQRSAMVINAPNCHIVDLSLDGALIIDAADGTGKLNECNVHKLHCCCCRQSPHWDTDDHHHPIMHQDHINFTPITFPFLSLQLLLYLCSTTPTPTTSLRERYLSLLPATTGTIQFPPSPSLPTWKPRVVVERTGIVELTSFMIEDVIVGDFNESLIQSRGE</sequence>
<dbReference type="FunFam" id="2.160.10.30:FF:000001">
    <property type="entry name" value="UDP-sugar pyrophosphorylase"/>
    <property type="match status" value="1"/>
</dbReference>
<name>A0AAD2E6K8_9LAMI</name>
<dbReference type="Proteomes" id="UP000834106">
    <property type="component" value="Chromosome 15"/>
</dbReference>
<evidence type="ECO:0000313" key="2">
    <source>
        <dbReference type="Proteomes" id="UP000834106"/>
    </source>
</evidence>
<proteinExistence type="predicted"/>
<organism evidence="1 2">
    <name type="scientific">Fraxinus pennsylvanica</name>
    <dbReference type="NCBI Taxonomy" id="56036"/>
    <lineage>
        <taxon>Eukaryota</taxon>
        <taxon>Viridiplantae</taxon>
        <taxon>Streptophyta</taxon>
        <taxon>Embryophyta</taxon>
        <taxon>Tracheophyta</taxon>
        <taxon>Spermatophyta</taxon>
        <taxon>Magnoliopsida</taxon>
        <taxon>eudicotyledons</taxon>
        <taxon>Gunneridae</taxon>
        <taxon>Pentapetalae</taxon>
        <taxon>asterids</taxon>
        <taxon>lamiids</taxon>
        <taxon>Lamiales</taxon>
        <taxon>Oleaceae</taxon>
        <taxon>Oleeae</taxon>
        <taxon>Fraxinus</taxon>
    </lineage>
</organism>
<dbReference type="EMBL" id="OU503050">
    <property type="protein sequence ID" value="CAI9778063.1"/>
    <property type="molecule type" value="Genomic_DNA"/>
</dbReference>
<dbReference type="Gene3D" id="2.160.10.30">
    <property type="match status" value="1"/>
</dbReference>
<reference evidence="1" key="1">
    <citation type="submission" date="2023-05" db="EMBL/GenBank/DDBJ databases">
        <authorList>
            <person name="Huff M."/>
        </authorList>
    </citation>
    <scope>NUCLEOTIDE SEQUENCE</scope>
</reference>
<protein>
    <submittedName>
        <fullName evidence="1">Uncharacterized protein</fullName>
    </submittedName>
</protein>
<dbReference type="AlphaFoldDB" id="A0AAD2E6K8"/>
<evidence type="ECO:0000313" key="1">
    <source>
        <dbReference type="EMBL" id="CAI9778063.1"/>
    </source>
</evidence>
<accession>A0AAD2E6K8</accession>
<keyword evidence="2" id="KW-1185">Reference proteome</keyword>
<gene>
    <name evidence="1" type="ORF">FPE_LOCUS25493</name>
</gene>